<feature type="region of interest" description="Disordered" evidence="1">
    <location>
        <begin position="266"/>
        <end position="353"/>
    </location>
</feature>
<organism evidence="2 3">
    <name type="scientific">Ajellomyces dermatitidis (strain ER-3 / ATCC MYA-2586)</name>
    <name type="common">Blastomyces dermatitidis</name>
    <dbReference type="NCBI Taxonomy" id="559297"/>
    <lineage>
        <taxon>Eukaryota</taxon>
        <taxon>Fungi</taxon>
        <taxon>Dikarya</taxon>
        <taxon>Ascomycota</taxon>
        <taxon>Pezizomycotina</taxon>
        <taxon>Eurotiomycetes</taxon>
        <taxon>Eurotiomycetidae</taxon>
        <taxon>Onygenales</taxon>
        <taxon>Ajellomycetaceae</taxon>
        <taxon>Blastomyces</taxon>
    </lineage>
</organism>
<dbReference type="Proteomes" id="UP000002039">
    <property type="component" value="Unassembled WGS sequence"/>
</dbReference>
<proteinExistence type="predicted"/>
<keyword evidence="3" id="KW-1185">Reference proteome</keyword>
<feature type="compositionally biased region" description="Polar residues" evidence="1">
    <location>
        <begin position="266"/>
        <end position="275"/>
    </location>
</feature>
<sequence length="491" mass="53559">MYTPSSPHLKPPPPLRNASEFDKTTKPPYFESHRFLENLFADVRVCVLGAKAEDLQVVTPAGNKFVETVQYLHSKLHAATDLERFENFSLNDFLNRVLKFRLNSDKAGNNQDRYEAILRDKPFADEESDNFSERLTFKKEFEQANQFWLSQLAKLHIAALVKVKNWPERKVQAEGTEDFEKEYTTYFLSDDEPKEIFRYALRCIASPGSNDGNTRSDDAAGTPSRESNISRGDAVTMLQRINATGTPTHGSNTLRGGAVTILQRSNTAGTPSRGSNAPRGSAITILQRSNTAGTPSRGSDTPRGSSMTILQRRNTARTPSRDSNTPRGGAVTILQRSNTAGTPSRGSNAPRGGTMAILQRSNTAGTPSRGPNTPIVGTVTILQHSNTTRTPSCGPDTLRRSAVAILQGINAAGTPSHSSNTPRHGAVTILQRSSTDRTTSRSSITPRGGATPMPLPSDADVAHLFIEDDFQLHGDDNDDDQRTIRGVNNNS</sequence>
<feature type="region of interest" description="Disordered" evidence="1">
    <location>
        <begin position="207"/>
        <end position="234"/>
    </location>
</feature>
<feature type="compositionally biased region" description="Polar residues" evidence="1">
    <location>
        <begin position="284"/>
        <end position="326"/>
    </location>
</feature>
<reference evidence="3" key="1">
    <citation type="journal article" date="2015" name="PLoS Genet.">
        <title>The dynamic genome and transcriptome of the human fungal pathogen Blastomyces and close relative Emmonsia.</title>
        <authorList>
            <person name="Munoz J.F."/>
            <person name="Gauthier G.M."/>
            <person name="Desjardins C.A."/>
            <person name="Gallo J.E."/>
            <person name="Holder J."/>
            <person name="Sullivan T.D."/>
            <person name="Marty A.J."/>
            <person name="Carmen J.C."/>
            <person name="Chen Z."/>
            <person name="Ding L."/>
            <person name="Gujja S."/>
            <person name="Magrini V."/>
            <person name="Misas E."/>
            <person name="Mitreva M."/>
            <person name="Priest M."/>
            <person name="Saif S."/>
            <person name="Whiston E.A."/>
            <person name="Young S."/>
            <person name="Zeng Q."/>
            <person name="Goldman W.E."/>
            <person name="Mardis E.R."/>
            <person name="Taylor J.W."/>
            <person name="McEwen J.G."/>
            <person name="Clay O.K."/>
            <person name="Klein B.S."/>
            <person name="Cuomo C.A."/>
        </authorList>
    </citation>
    <scope>NUCLEOTIDE SEQUENCE [LARGE SCALE GENOMIC DNA]</scope>
    <source>
        <strain evidence="3">ER-3 / ATCC MYA-2586</strain>
    </source>
</reference>
<evidence type="ECO:0000313" key="2">
    <source>
        <dbReference type="EMBL" id="EEQ89422.1"/>
    </source>
</evidence>
<dbReference type="EMBL" id="EQ999976">
    <property type="protein sequence ID" value="EEQ89422.1"/>
    <property type="molecule type" value="Genomic_DNA"/>
</dbReference>
<evidence type="ECO:0000256" key="1">
    <source>
        <dbReference type="SAM" id="MobiDB-lite"/>
    </source>
</evidence>
<dbReference type="GeneID" id="69026678"/>
<accession>A0ABP2EZJ3</accession>
<protein>
    <submittedName>
        <fullName evidence="2">Uncharacterized protein</fullName>
    </submittedName>
</protein>
<feature type="region of interest" description="Disordered" evidence="1">
    <location>
        <begin position="1"/>
        <end position="23"/>
    </location>
</feature>
<name>A0ABP2EZJ3_AJEDR</name>
<gene>
    <name evidence="2" type="ORF">BDCG_04542</name>
</gene>
<feature type="region of interest" description="Disordered" evidence="1">
    <location>
        <begin position="428"/>
        <end position="457"/>
    </location>
</feature>
<dbReference type="RefSeq" id="XP_045276354.1">
    <property type="nucleotide sequence ID" value="XM_045420200.1"/>
</dbReference>
<feature type="compositionally biased region" description="Polar residues" evidence="1">
    <location>
        <begin position="334"/>
        <end position="347"/>
    </location>
</feature>
<evidence type="ECO:0000313" key="3">
    <source>
        <dbReference type="Proteomes" id="UP000002039"/>
    </source>
</evidence>